<dbReference type="InterPro" id="IPR035902">
    <property type="entry name" value="Nuc_phospho_transferase"/>
</dbReference>
<dbReference type="EMBL" id="UINC01000949">
    <property type="protein sequence ID" value="SUZ65011.1"/>
    <property type="molecule type" value="Genomic_DNA"/>
</dbReference>
<dbReference type="AlphaFoldDB" id="A0A381PDD3"/>
<name>A0A381PDD3_9ZZZZ</name>
<evidence type="ECO:0000256" key="3">
    <source>
        <dbReference type="ARBA" id="ARBA00022605"/>
    </source>
</evidence>
<dbReference type="PANTHER" id="PTHR43285:SF2">
    <property type="entry name" value="ANTHRANILATE PHOSPHORIBOSYLTRANSFERASE"/>
    <property type="match status" value="1"/>
</dbReference>
<dbReference type="InterPro" id="IPR017459">
    <property type="entry name" value="Glycosyl_Trfase_fam3_N_dom"/>
</dbReference>
<sequence>MDIQEAIKTIMTGQDLSRGDASSVMKQILTGSTSEAQIKAFLVALSTKGESVDEVIGSAEVMRTLSTKVSVNTKHLVDTCGTGGVASGIFNVSTTAAFVASSCGAKVAKHGNRSATRKSGSADLLEAAGVVLDLKPDQVKECIENIGLGFMFAPAHHSAMKYAVGPRKELGIKTIFNLLGPLTNPAGALNQVLGVFDAKWVRPIAEVLKGLGSKNVLVLHSEDGLDEISTASPTNVAELRDGKIEEYSISPSDFGFKSLSIEGLQVDSPEASLELAKQALRGENEAASQMVAMTSGAALYVADLTRTLKEGVEMSLENIIKGRGLEKLEELSAYSQSLQKRD</sequence>
<reference evidence="10" key="1">
    <citation type="submission" date="2018-05" db="EMBL/GenBank/DDBJ databases">
        <authorList>
            <person name="Lanie J.A."/>
            <person name="Ng W.-L."/>
            <person name="Kazmierczak K.M."/>
            <person name="Andrzejewski T.M."/>
            <person name="Davidsen T.M."/>
            <person name="Wayne K.J."/>
            <person name="Tettelin H."/>
            <person name="Glass J.I."/>
            <person name="Rusch D."/>
            <person name="Podicherti R."/>
            <person name="Tsui H.-C.T."/>
            <person name="Winkler M.E."/>
        </authorList>
    </citation>
    <scope>NUCLEOTIDE SEQUENCE</scope>
</reference>
<keyword evidence="4" id="KW-0328">Glycosyltransferase</keyword>
<evidence type="ECO:0000256" key="2">
    <source>
        <dbReference type="ARBA" id="ARBA00011948"/>
    </source>
</evidence>
<accession>A0A381PDD3</accession>
<evidence type="ECO:0000256" key="6">
    <source>
        <dbReference type="ARBA" id="ARBA00022822"/>
    </source>
</evidence>
<evidence type="ECO:0000256" key="1">
    <source>
        <dbReference type="ARBA" id="ARBA00004907"/>
    </source>
</evidence>
<dbReference type="SUPFAM" id="SSF52418">
    <property type="entry name" value="Nucleoside phosphorylase/phosphoribosyltransferase catalytic domain"/>
    <property type="match status" value="1"/>
</dbReference>
<keyword evidence="3" id="KW-0028">Amino-acid biosynthesis</keyword>
<dbReference type="Pfam" id="PF02885">
    <property type="entry name" value="Glycos_trans_3N"/>
    <property type="match status" value="1"/>
</dbReference>
<comment type="pathway">
    <text evidence="1">Amino-acid biosynthesis; L-tryptophan biosynthesis; L-tryptophan from chorismate: step 2/5.</text>
</comment>
<dbReference type="InterPro" id="IPR005940">
    <property type="entry name" value="Anthranilate_Pribosyl_Tfrase"/>
</dbReference>
<feature type="domain" description="Glycosyl transferase family 3" evidence="8">
    <location>
        <begin position="74"/>
        <end position="323"/>
    </location>
</feature>
<dbReference type="GO" id="GO:0000162">
    <property type="term" value="P:L-tryptophan biosynthetic process"/>
    <property type="evidence" value="ECO:0007669"/>
    <property type="project" value="UniProtKB-KW"/>
</dbReference>
<organism evidence="10">
    <name type="scientific">marine metagenome</name>
    <dbReference type="NCBI Taxonomy" id="408172"/>
    <lineage>
        <taxon>unclassified sequences</taxon>
        <taxon>metagenomes</taxon>
        <taxon>ecological metagenomes</taxon>
    </lineage>
</organism>
<dbReference type="SUPFAM" id="SSF47648">
    <property type="entry name" value="Nucleoside phosphorylase/phosphoribosyltransferase N-terminal domain"/>
    <property type="match status" value="1"/>
</dbReference>
<gene>
    <name evidence="10" type="ORF">METZ01_LOCUS17865</name>
</gene>
<evidence type="ECO:0000259" key="8">
    <source>
        <dbReference type="Pfam" id="PF00591"/>
    </source>
</evidence>
<evidence type="ECO:0000256" key="7">
    <source>
        <dbReference type="ARBA" id="ARBA00023141"/>
    </source>
</evidence>
<evidence type="ECO:0000259" key="9">
    <source>
        <dbReference type="Pfam" id="PF02885"/>
    </source>
</evidence>
<dbReference type="Pfam" id="PF00591">
    <property type="entry name" value="Glycos_transf_3"/>
    <property type="match status" value="1"/>
</dbReference>
<dbReference type="FunFam" id="3.40.1030.10:FF:000002">
    <property type="entry name" value="Anthranilate phosphoribosyltransferase"/>
    <property type="match status" value="1"/>
</dbReference>
<keyword evidence="5" id="KW-0808">Transferase</keyword>
<dbReference type="HAMAP" id="MF_00211">
    <property type="entry name" value="TrpD"/>
    <property type="match status" value="1"/>
</dbReference>
<dbReference type="GO" id="GO:0005829">
    <property type="term" value="C:cytosol"/>
    <property type="evidence" value="ECO:0007669"/>
    <property type="project" value="TreeGrafter"/>
</dbReference>
<evidence type="ECO:0000256" key="5">
    <source>
        <dbReference type="ARBA" id="ARBA00022679"/>
    </source>
</evidence>
<feature type="domain" description="Glycosyl transferase family 3 N-terminal" evidence="9">
    <location>
        <begin position="4"/>
        <end position="64"/>
    </location>
</feature>
<dbReference type="NCBIfam" id="TIGR01245">
    <property type="entry name" value="trpD"/>
    <property type="match status" value="1"/>
</dbReference>
<proteinExistence type="inferred from homology"/>
<evidence type="ECO:0000313" key="10">
    <source>
        <dbReference type="EMBL" id="SUZ65011.1"/>
    </source>
</evidence>
<protein>
    <recommendedName>
        <fullName evidence="2">anthranilate phosphoribosyltransferase</fullName>
        <ecNumber evidence="2">2.4.2.18</ecNumber>
    </recommendedName>
</protein>
<dbReference type="InterPro" id="IPR036320">
    <property type="entry name" value="Glycosyl_Trfase_fam3_N_dom_sf"/>
</dbReference>
<dbReference type="InterPro" id="IPR000312">
    <property type="entry name" value="Glycosyl_Trfase_fam3"/>
</dbReference>
<dbReference type="GO" id="GO:0004048">
    <property type="term" value="F:anthranilate phosphoribosyltransferase activity"/>
    <property type="evidence" value="ECO:0007669"/>
    <property type="project" value="UniProtKB-EC"/>
</dbReference>
<keyword evidence="7" id="KW-0057">Aromatic amino acid biosynthesis</keyword>
<evidence type="ECO:0000256" key="4">
    <source>
        <dbReference type="ARBA" id="ARBA00022676"/>
    </source>
</evidence>
<dbReference type="Gene3D" id="3.40.1030.10">
    <property type="entry name" value="Nucleoside phosphorylase/phosphoribosyltransferase catalytic domain"/>
    <property type="match status" value="1"/>
</dbReference>
<dbReference type="PANTHER" id="PTHR43285">
    <property type="entry name" value="ANTHRANILATE PHOSPHORIBOSYLTRANSFERASE"/>
    <property type="match status" value="1"/>
</dbReference>
<dbReference type="Gene3D" id="1.20.970.10">
    <property type="entry name" value="Transferase, Pyrimidine Nucleoside Phosphorylase, Chain C"/>
    <property type="match status" value="1"/>
</dbReference>
<keyword evidence="6" id="KW-0822">Tryptophan biosynthesis</keyword>
<dbReference type="EC" id="2.4.2.18" evidence="2"/>